<accession>A0A2K5ARM1</accession>
<protein>
    <submittedName>
        <fullName evidence="2">Topoisomerase</fullName>
    </submittedName>
</protein>
<gene>
    <name evidence="2" type="ORF">NCAV_1111</name>
</gene>
<feature type="domain" description="Toprim" evidence="1">
    <location>
        <begin position="26"/>
        <end position="109"/>
    </location>
</feature>
<name>A0A2K5ARM1_9ARCH</name>
<dbReference type="SUPFAM" id="SSF110455">
    <property type="entry name" value="Toprim domain"/>
    <property type="match status" value="1"/>
</dbReference>
<reference evidence="3" key="1">
    <citation type="submission" date="2018-01" db="EMBL/GenBank/DDBJ databases">
        <authorList>
            <person name="Kerou L M."/>
        </authorList>
    </citation>
    <scope>NUCLEOTIDE SEQUENCE [LARGE SCALE GENOMIC DNA]</scope>
    <source>
        <strain evidence="3">SCU2</strain>
    </source>
</reference>
<evidence type="ECO:0000259" key="1">
    <source>
        <dbReference type="PROSITE" id="PS50880"/>
    </source>
</evidence>
<organism evidence="2 3">
    <name type="scientific">Candidatus Nitrosocaldus cavascurensis</name>
    <dbReference type="NCBI Taxonomy" id="2058097"/>
    <lineage>
        <taxon>Archaea</taxon>
        <taxon>Nitrososphaerota</taxon>
        <taxon>Nitrososphaeria</taxon>
        <taxon>Candidatus Nitrosocaldales</taxon>
        <taxon>Candidatus Nitrosocaldaceae</taxon>
        <taxon>Candidatus Nitrosocaldus</taxon>
    </lineage>
</organism>
<dbReference type="Gene3D" id="3.40.1360.10">
    <property type="match status" value="1"/>
</dbReference>
<dbReference type="PANTHER" id="PTHR39964">
    <property type="entry name" value="UPF0292 PROTEIN TK1411"/>
    <property type="match status" value="1"/>
</dbReference>
<dbReference type="Proteomes" id="UP000236248">
    <property type="component" value="Chromosome NCAV"/>
</dbReference>
<dbReference type="Pfam" id="PF01751">
    <property type="entry name" value="Toprim"/>
    <property type="match status" value="1"/>
</dbReference>
<keyword evidence="2" id="KW-0413">Isomerase</keyword>
<keyword evidence="3" id="KW-1185">Reference proteome</keyword>
<dbReference type="AlphaFoldDB" id="A0A2K5ARM1"/>
<dbReference type="PROSITE" id="PS50880">
    <property type="entry name" value="TOPRIM"/>
    <property type="match status" value="1"/>
</dbReference>
<dbReference type="EMBL" id="LT981265">
    <property type="protein sequence ID" value="SPC34288.1"/>
    <property type="molecule type" value="Genomic_DNA"/>
</dbReference>
<dbReference type="PANTHER" id="PTHR39964:SF2">
    <property type="entry name" value="UPF0292 PROTEIN MJ1624"/>
    <property type="match status" value="1"/>
</dbReference>
<dbReference type="SMART" id="SM00493">
    <property type="entry name" value="TOPRIM"/>
    <property type="match status" value="1"/>
</dbReference>
<dbReference type="KEGG" id="ncv:NCAV_1111"/>
<dbReference type="GO" id="GO:0016853">
    <property type="term" value="F:isomerase activity"/>
    <property type="evidence" value="ECO:0007669"/>
    <property type="project" value="UniProtKB-KW"/>
</dbReference>
<proteinExistence type="predicted"/>
<evidence type="ECO:0000313" key="2">
    <source>
        <dbReference type="EMBL" id="SPC34288.1"/>
    </source>
</evidence>
<sequence>MERVDEQEVKQIKDFIEMLNYESTNGAVVLVEGKRDSNALKALGFSGKITVLNSHRGLSRVVDNLEHASKVILLLDMDSKGRYLTQRLLCMIANRKSVDLFYKRRLMEITRGRIRSIEELMAYRYSIAMSNPLADLSA</sequence>
<evidence type="ECO:0000313" key="3">
    <source>
        <dbReference type="Proteomes" id="UP000236248"/>
    </source>
</evidence>
<dbReference type="InterPro" id="IPR006171">
    <property type="entry name" value="TOPRIM_dom"/>
</dbReference>